<protein>
    <submittedName>
        <fullName evidence="3">Uncharacterized protein</fullName>
    </submittedName>
</protein>
<reference evidence="3 4" key="1">
    <citation type="submission" date="2018-03" db="EMBL/GenBank/DDBJ databases">
        <title>The draft genome of Sphingosinicella sp. GL-C-18.</title>
        <authorList>
            <person name="Liu L."/>
            <person name="Li L."/>
            <person name="Liang L."/>
            <person name="Zhang X."/>
            <person name="Wang T."/>
        </authorList>
    </citation>
    <scope>NUCLEOTIDE SEQUENCE [LARGE SCALE GENOMIC DNA]</scope>
    <source>
        <strain evidence="3 4">GL-C-18</strain>
    </source>
</reference>
<gene>
    <name evidence="3" type="ORF">C7I55_09775</name>
</gene>
<dbReference type="RefSeq" id="WP_106512755.1">
    <property type="nucleotide sequence ID" value="NZ_PXYI01000003.1"/>
</dbReference>
<evidence type="ECO:0000313" key="3">
    <source>
        <dbReference type="EMBL" id="PSJ40603.1"/>
    </source>
</evidence>
<dbReference type="OrthoDB" id="92254at2"/>
<feature type="region of interest" description="Disordered" evidence="1">
    <location>
        <begin position="92"/>
        <end position="111"/>
    </location>
</feature>
<proteinExistence type="predicted"/>
<comment type="caution">
    <text evidence="3">The sequence shown here is derived from an EMBL/GenBank/DDBJ whole genome shotgun (WGS) entry which is preliminary data.</text>
</comment>
<sequence length="111" mass="11527">MRVVVLAALVLATGSAAAPPAAAPDTGRGLRMLPSGKISNCPDPFRVTPADGLEAPSSRRLGELPPGDTVLAVHRMTPDGCLDPLIVRYGGGRGPARAAPEPVRPEPRLYR</sequence>
<feature type="signal peptide" evidence="2">
    <location>
        <begin position="1"/>
        <end position="17"/>
    </location>
</feature>
<evidence type="ECO:0000256" key="1">
    <source>
        <dbReference type="SAM" id="MobiDB-lite"/>
    </source>
</evidence>
<evidence type="ECO:0000256" key="2">
    <source>
        <dbReference type="SAM" id="SignalP"/>
    </source>
</evidence>
<feature type="chain" id="PRO_5015186323" evidence="2">
    <location>
        <begin position="18"/>
        <end position="111"/>
    </location>
</feature>
<dbReference type="AlphaFoldDB" id="A0A2P7QRK0"/>
<name>A0A2P7QRK0_9SPHN</name>
<evidence type="ECO:0000313" key="4">
    <source>
        <dbReference type="Proteomes" id="UP000241167"/>
    </source>
</evidence>
<organism evidence="3 4">
    <name type="scientific">Allosphingosinicella deserti</name>
    <dbReference type="NCBI Taxonomy" id="2116704"/>
    <lineage>
        <taxon>Bacteria</taxon>
        <taxon>Pseudomonadati</taxon>
        <taxon>Pseudomonadota</taxon>
        <taxon>Alphaproteobacteria</taxon>
        <taxon>Sphingomonadales</taxon>
        <taxon>Sphingomonadaceae</taxon>
        <taxon>Allosphingosinicella</taxon>
    </lineage>
</organism>
<keyword evidence="4" id="KW-1185">Reference proteome</keyword>
<accession>A0A2P7QRK0</accession>
<dbReference type="EMBL" id="PXYI01000003">
    <property type="protein sequence ID" value="PSJ40603.1"/>
    <property type="molecule type" value="Genomic_DNA"/>
</dbReference>
<dbReference type="Proteomes" id="UP000241167">
    <property type="component" value="Unassembled WGS sequence"/>
</dbReference>
<keyword evidence="2" id="KW-0732">Signal</keyword>